<keyword evidence="6" id="KW-0336">GPI-anchor</keyword>
<evidence type="ECO:0000256" key="16">
    <source>
        <dbReference type="SAM" id="Phobius"/>
    </source>
</evidence>
<comment type="subcellular location">
    <subcellularLocation>
        <location evidence="2">Membrane</location>
        <topology evidence="2">Lipid-anchor</topology>
        <topology evidence="2">GPI-anchor</topology>
    </subcellularLocation>
    <subcellularLocation>
        <location evidence="1">Membrane</location>
        <topology evidence="1">Multi-pass membrane protein</topology>
    </subcellularLocation>
    <subcellularLocation>
        <location evidence="3">Secreted</location>
    </subcellularLocation>
</comment>
<feature type="disulfide bond" evidence="14">
    <location>
        <begin position="60"/>
        <end position="93"/>
    </location>
</feature>
<evidence type="ECO:0000256" key="7">
    <source>
        <dbReference type="ARBA" id="ARBA00022692"/>
    </source>
</evidence>
<reference evidence="19" key="1">
    <citation type="submission" date="2020-03" db="EMBL/GenBank/DDBJ databases">
        <title>Draft Genome Sequence of Cylindrodendrum hubeiense.</title>
        <authorList>
            <person name="Buettner E."/>
            <person name="Kellner H."/>
        </authorList>
    </citation>
    <scope>NUCLEOTIDE SEQUENCE</scope>
    <source>
        <strain evidence="19">IHI 201604</strain>
    </source>
</reference>
<dbReference type="PROSITE" id="PS52012">
    <property type="entry name" value="CFEM"/>
    <property type="match status" value="1"/>
</dbReference>
<keyword evidence="10 16" id="KW-0472">Membrane</keyword>
<feature type="region of interest" description="Disordered" evidence="15">
    <location>
        <begin position="376"/>
        <end position="395"/>
    </location>
</feature>
<evidence type="ECO:0000256" key="2">
    <source>
        <dbReference type="ARBA" id="ARBA00004589"/>
    </source>
</evidence>
<keyword evidence="9 16" id="KW-1133">Transmembrane helix</keyword>
<evidence type="ECO:0000256" key="14">
    <source>
        <dbReference type="PROSITE-ProRule" id="PRU01356"/>
    </source>
</evidence>
<feature type="domain" description="CFEM" evidence="18">
    <location>
        <begin position="10"/>
        <end position="120"/>
    </location>
</feature>
<dbReference type="Proteomes" id="UP000722485">
    <property type="component" value="Unassembled WGS sequence"/>
</dbReference>
<evidence type="ECO:0000313" key="20">
    <source>
        <dbReference type="Proteomes" id="UP000722485"/>
    </source>
</evidence>
<feature type="transmembrane region" description="Helical" evidence="16">
    <location>
        <begin position="263"/>
        <end position="285"/>
    </location>
</feature>
<feature type="transmembrane region" description="Helical" evidence="16">
    <location>
        <begin position="338"/>
        <end position="362"/>
    </location>
</feature>
<feature type="signal peptide" evidence="17">
    <location>
        <begin position="1"/>
        <end position="23"/>
    </location>
</feature>
<evidence type="ECO:0000256" key="11">
    <source>
        <dbReference type="ARBA" id="ARBA00023157"/>
    </source>
</evidence>
<evidence type="ECO:0000256" key="8">
    <source>
        <dbReference type="ARBA" id="ARBA00022729"/>
    </source>
</evidence>
<evidence type="ECO:0000259" key="18">
    <source>
        <dbReference type="PROSITE" id="PS52012"/>
    </source>
</evidence>
<keyword evidence="7 16" id="KW-0812">Transmembrane</keyword>
<feature type="transmembrane region" description="Helical" evidence="16">
    <location>
        <begin position="106"/>
        <end position="125"/>
    </location>
</feature>
<dbReference type="GO" id="GO:0005576">
    <property type="term" value="C:extracellular region"/>
    <property type="evidence" value="ECO:0007669"/>
    <property type="project" value="UniProtKB-SubCell"/>
</dbReference>
<keyword evidence="11 14" id="KW-1015">Disulfide bond</keyword>
<feature type="chain" id="PRO_5040484319" description="CFEM domain-containing protein" evidence="17">
    <location>
        <begin position="24"/>
        <end position="437"/>
    </location>
</feature>
<evidence type="ECO:0000313" key="19">
    <source>
        <dbReference type="EMBL" id="KAF7557310.1"/>
    </source>
</evidence>
<dbReference type="PANTHER" id="PTHR33048">
    <property type="entry name" value="PTH11-LIKE INTEGRAL MEMBRANE PROTEIN (AFU_ORTHOLOGUE AFUA_5G11245)"/>
    <property type="match status" value="1"/>
</dbReference>
<dbReference type="SMART" id="SM00747">
    <property type="entry name" value="CFEM"/>
    <property type="match status" value="1"/>
</dbReference>
<comment type="caution">
    <text evidence="19">The sequence shown here is derived from an EMBL/GenBank/DDBJ whole genome shotgun (WGS) entry which is preliminary data.</text>
</comment>
<protein>
    <recommendedName>
        <fullName evidence="18">CFEM domain-containing protein</fullName>
    </recommendedName>
</protein>
<comment type="caution">
    <text evidence="14">Lacks conserved residue(s) required for the propagation of feature annotation.</text>
</comment>
<dbReference type="InterPro" id="IPR052337">
    <property type="entry name" value="SAT4-like"/>
</dbReference>
<evidence type="ECO:0000256" key="17">
    <source>
        <dbReference type="SAM" id="SignalP"/>
    </source>
</evidence>
<evidence type="ECO:0000256" key="9">
    <source>
        <dbReference type="ARBA" id="ARBA00022989"/>
    </source>
</evidence>
<keyword evidence="20" id="KW-1185">Reference proteome</keyword>
<dbReference type="Pfam" id="PF20684">
    <property type="entry name" value="Fung_rhodopsin"/>
    <property type="match status" value="1"/>
</dbReference>
<dbReference type="InterPro" id="IPR049326">
    <property type="entry name" value="Rhodopsin_dom_fungi"/>
</dbReference>
<keyword evidence="8 17" id="KW-0732">Signal</keyword>
<feature type="transmembrane region" description="Helical" evidence="16">
    <location>
        <begin position="178"/>
        <end position="205"/>
    </location>
</feature>
<feature type="disulfide bond" evidence="14">
    <location>
        <begin position="37"/>
        <end position="77"/>
    </location>
</feature>
<feature type="disulfide bond" evidence="14">
    <location>
        <begin position="51"/>
        <end position="58"/>
    </location>
</feature>
<feature type="disulfide bond" evidence="14">
    <location>
        <begin position="41"/>
        <end position="72"/>
    </location>
</feature>
<keyword evidence="12" id="KW-0449">Lipoprotein</keyword>
<evidence type="ECO:0000256" key="13">
    <source>
        <dbReference type="ARBA" id="ARBA00038359"/>
    </source>
</evidence>
<dbReference type="InterPro" id="IPR008427">
    <property type="entry name" value="Extracellular_membr_CFEM_dom"/>
</dbReference>
<dbReference type="PANTHER" id="PTHR33048:SF143">
    <property type="entry name" value="EXTRACELLULAR MEMBRANE PROTEIN CFEM DOMAIN-CONTAINING PROTEIN-RELATED"/>
    <property type="match status" value="1"/>
</dbReference>
<evidence type="ECO:0000256" key="6">
    <source>
        <dbReference type="ARBA" id="ARBA00022622"/>
    </source>
</evidence>
<proteinExistence type="inferred from homology"/>
<dbReference type="OrthoDB" id="2496787at2759"/>
<evidence type="ECO:0000256" key="15">
    <source>
        <dbReference type="SAM" id="MobiDB-lite"/>
    </source>
</evidence>
<feature type="transmembrane region" description="Helical" evidence="16">
    <location>
        <begin position="297"/>
        <end position="318"/>
    </location>
</feature>
<feature type="transmembrane region" description="Helical" evidence="16">
    <location>
        <begin position="217"/>
        <end position="238"/>
    </location>
</feature>
<accession>A0A9P5LD27</accession>
<evidence type="ECO:0000256" key="1">
    <source>
        <dbReference type="ARBA" id="ARBA00004141"/>
    </source>
</evidence>
<evidence type="ECO:0000256" key="12">
    <source>
        <dbReference type="ARBA" id="ARBA00023288"/>
    </source>
</evidence>
<evidence type="ECO:0000256" key="4">
    <source>
        <dbReference type="ARBA" id="ARBA00010031"/>
    </source>
</evidence>
<comment type="similarity">
    <text evidence="4">Belongs to the RBT5 family.</text>
</comment>
<evidence type="ECO:0000256" key="3">
    <source>
        <dbReference type="ARBA" id="ARBA00004613"/>
    </source>
</evidence>
<comment type="similarity">
    <text evidence="13">Belongs to the SAT4 family.</text>
</comment>
<keyword evidence="6" id="KW-0325">Glycoprotein</keyword>
<evidence type="ECO:0000256" key="10">
    <source>
        <dbReference type="ARBA" id="ARBA00023136"/>
    </source>
</evidence>
<feature type="transmembrane region" description="Helical" evidence="16">
    <location>
        <begin position="137"/>
        <end position="158"/>
    </location>
</feature>
<organism evidence="19 20">
    <name type="scientific">Cylindrodendrum hubeiense</name>
    <dbReference type="NCBI Taxonomy" id="595255"/>
    <lineage>
        <taxon>Eukaryota</taxon>
        <taxon>Fungi</taxon>
        <taxon>Dikarya</taxon>
        <taxon>Ascomycota</taxon>
        <taxon>Pezizomycotina</taxon>
        <taxon>Sordariomycetes</taxon>
        <taxon>Hypocreomycetidae</taxon>
        <taxon>Hypocreales</taxon>
        <taxon>Nectriaceae</taxon>
        <taxon>Cylindrodendrum</taxon>
    </lineage>
</organism>
<dbReference type="GO" id="GO:0098552">
    <property type="term" value="C:side of membrane"/>
    <property type="evidence" value="ECO:0007669"/>
    <property type="project" value="UniProtKB-KW"/>
</dbReference>
<keyword evidence="5" id="KW-0964">Secreted</keyword>
<dbReference type="AlphaFoldDB" id="A0A9P5LD27"/>
<gene>
    <name evidence="19" type="ORF">G7Z17_g831</name>
</gene>
<dbReference type="EMBL" id="JAANBB010000006">
    <property type="protein sequence ID" value="KAF7557310.1"/>
    <property type="molecule type" value="Genomic_DNA"/>
</dbReference>
<name>A0A9P5LD27_9HYPO</name>
<dbReference type="Pfam" id="PF05730">
    <property type="entry name" value="CFEM"/>
    <property type="match status" value="1"/>
</dbReference>
<sequence length="437" mass="48938">MQHPCISWTVVVSVLMGIPATQSQTSSTSVLDRLPDCALECLSTAILDSTCLATNQTCICENESLQTDVEVCVAMSCTIKESLTTKNASMEYCGRPMRHHPTNYDTLSTVLLIISSLFVIQRFAFKIYAKLGLGPDDWITLITAIISIPLTVIAIYGVSANGLGRDIWVMPFPKIYDFGKYFLILEIIYFAEVTLLKLAMLFVYLRIFPGAVIRRTLWGTIIVNCIFGVVFIIVTAFIQCRPISYFWQIWDKEHSGTCLNLNAIAWSNAGISIALDIWMLAIPLVKISSMNLSLRNKIGVTAMVSVGAFVTVVSILRLRSLVKFGAHSQNPTWEYVDATIWSTIEINVGIICICMPSFRLFLHRVFPKLQSTAGQYEQSHEKRRTPRLTDEENEHFGARESARIELVYSRKASDGVTITESYAHPHVGNDEAQLVQR</sequence>
<evidence type="ECO:0000256" key="5">
    <source>
        <dbReference type="ARBA" id="ARBA00022525"/>
    </source>
</evidence>